<dbReference type="KEGG" id="nno:NONO_c53260"/>
<sequence>MGVRFYSLSMAASATPWSKATVSQAVTPPEPAVENEPPREAAGSVAHAVVWIVVGVIGVLLVVALQHVSWFGSPASGSGDQRANAADPVARAVRGIAVGAVVDNDGHTLRVRGLAGGTTAVHIGARTSTHVFPGVRAADIAPGSMVMVYGGEGADGSVAATLIVGLSLPG</sequence>
<dbReference type="AlphaFoldDB" id="W5TSC0"/>
<evidence type="ECO:0008006" key="4">
    <source>
        <dbReference type="Google" id="ProtNLM"/>
    </source>
</evidence>
<dbReference type="Proteomes" id="UP000019150">
    <property type="component" value="Chromosome"/>
</dbReference>
<reference evidence="2 3" key="1">
    <citation type="journal article" date="2014" name="Appl. Environ. Microbiol.">
        <title>Insights into the Microbial Degradation of Rubber and Gutta-Percha by Analysis of the Complete Genome of Nocardia nova SH22a.</title>
        <authorList>
            <person name="Luo Q."/>
            <person name="Hiessl S."/>
            <person name="Poehlein A."/>
            <person name="Daniel R."/>
            <person name="Steinbuchel A."/>
        </authorList>
    </citation>
    <scope>NUCLEOTIDE SEQUENCE [LARGE SCALE GENOMIC DNA]</scope>
    <source>
        <strain evidence="2">SH22a</strain>
    </source>
</reference>
<keyword evidence="1" id="KW-1133">Transmembrane helix</keyword>
<proteinExistence type="predicted"/>
<evidence type="ECO:0000256" key="1">
    <source>
        <dbReference type="SAM" id="Phobius"/>
    </source>
</evidence>
<keyword evidence="1" id="KW-0812">Transmembrane</keyword>
<protein>
    <recommendedName>
        <fullName evidence="4">DUF5666 domain-containing protein</fullName>
    </recommendedName>
</protein>
<name>W5TSC0_9NOCA</name>
<dbReference type="eggNOG" id="ENOG5032CV5">
    <property type="taxonomic scope" value="Bacteria"/>
</dbReference>
<keyword evidence="3" id="KW-1185">Reference proteome</keyword>
<dbReference type="HOGENOM" id="CLU_1569102_0_0_11"/>
<evidence type="ECO:0000313" key="2">
    <source>
        <dbReference type="EMBL" id="AHH20106.1"/>
    </source>
</evidence>
<accession>W5TSC0</accession>
<gene>
    <name evidence="2" type="ORF">NONO_c53260</name>
</gene>
<dbReference type="STRING" id="1415166.NONO_c53260"/>
<feature type="transmembrane region" description="Helical" evidence="1">
    <location>
        <begin position="41"/>
        <end position="65"/>
    </location>
</feature>
<organism evidence="2 3">
    <name type="scientific">Nocardia nova SH22a</name>
    <dbReference type="NCBI Taxonomy" id="1415166"/>
    <lineage>
        <taxon>Bacteria</taxon>
        <taxon>Bacillati</taxon>
        <taxon>Actinomycetota</taxon>
        <taxon>Actinomycetes</taxon>
        <taxon>Mycobacteriales</taxon>
        <taxon>Nocardiaceae</taxon>
        <taxon>Nocardia</taxon>
    </lineage>
</organism>
<keyword evidence="1" id="KW-0472">Membrane</keyword>
<dbReference type="PATRIC" id="fig|1415166.3.peg.5491"/>
<dbReference type="EMBL" id="CP006850">
    <property type="protein sequence ID" value="AHH20106.1"/>
    <property type="molecule type" value="Genomic_DNA"/>
</dbReference>
<evidence type="ECO:0000313" key="3">
    <source>
        <dbReference type="Proteomes" id="UP000019150"/>
    </source>
</evidence>